<accession>A0A345YJ90</accession>
<evidence type="ECO:0000313" key="1">
    <source>
        <dbReference type="EMBL" id="AXK43992.1"/>
    </source>
</evidence>
<evidence type="ECO:0000313" key="2">
    <source>
        <dbReference type="Proteomes" id="UP000254508"/>
    </source>
</evidence>
<name>A0A345YJ90_9SPHN</name>
<dbReference type="OrthoDB" id="9988370at2"/>
<dbReference type="AlphaFoldDB" id="A0A345YJ90"/>
<proteinExistence type="predicted"/>
<sequence>MKLLITLNVIDEALLRDVASNRMANSGFESEPELHRGKPLHDLAFEALYGSNDDMASPDEFGIEIQDWTDAGSFGDIVKLLIDVQIDDEELLRDEAVERMRASGFAESEEQLRTEPLYELVYQTLIGSNPDELSPIQMGIEIGSWTEIQPTPTEALEEALS</sequence>
<dbReference type="Proteomes" id="UP000254508">
    <property type="component" value="Plasmid unnamed"/>
</dbReference>
<geneLocation type="plasmid" evidence="1 2">
    <name>unnamed</name>
</geneLocation>
<dbReference type="EMBL" id="CP031358">
    <property type="protein sequence ID" value="AXK43992.1"/>
    <property type="molecule type" value="Genomic_DNA"/>
</dbReference>
<reference evidence="1 2" key="1">
    <citation type="submission" date="2018-07" db="EMBL/GenBank/DDBJ databases">
        <title>Genome sequence of Erythrobacter strain YH-07, an antagonistic bacterium isolated from Yellow Sea.</title>
        <authorList>
            <person name="Tang T."/>
            <person name="Liu Q."/>
            <person name="Sun X."/>
        </authorList>
    </citation>
    <scope>NUCLEOTIDE SEQUENCE [LARGE SCALE GENOMIC DNA]</scope>
    <source>
        <strain evidence="1 2">YH-07</strain>
        <plasmid evidence="1 2">unnamed</plasmid>
    </source>
</reference>
<keyword evidence="2" id="KW-1185">Reference proteome</keyword>
<dbReference type="RefSeq" id="WP_115418305.1">
    <property type="nucleotide sequence ID" value="NZ_CP031358.1"/>
</dbReference>
<gene>
    <name evidence="1" type="ORF">DVR09_16185</name>
</gene>
<keyword evidence="1" id="KW-0614">Plasmid</keyword>
<organism evidence="1 2">
    <name type="scientific">Erythrobacter aureus</name>
    <dbReference type="NCBI Taxonomy" id="2182384"/>
    <lineage>
        <taxon>Bacteria</taxon>
        <taxon>Pseudomonadati</taxon>
        <taxon>Pseudomonadota</taxon>
        <taxon>Alphaproteobacteria</taxon>
        <taxon>Sphingomonadales</taxon>
        <taxon>Erythrobacteraceae</taxon>
        <taxon>Erythrobacter/Porphyrobacter group</taxon>
        <taxon>Erythrobacter</taxon>
    </lineage>
</organism>
<protein>
    <submittedName>
        <fullName evidence="1">Uncharacterized protein</fullName>
    </submittedName>
</protein>
<dbReference type="KEGG" id="err:DVR09_16185"/>